<evidence type="ECO:0000313" key="1">
    <source>
        <dbReference type="EMBL" id="MPC24250.1"/>
    </source>
</evidence>
<evidence type="ECO:0000313" key="2">
    <source>
        <dbReference type="Proteomes" id="UP000324222"/>
    </source>
</evidence>
<comment type="caution">
    <text evidence="1">The sequence shown here is derived from an EMBL/GenBank/DDBJ whole genome shotgun (WGS) entry which is preliminary data.</text>
</comment>
<accession>A0A5B7DS70</accession>
<gene>
    <name evidence="1" type="ORF">E2C01_017329</name>
</gene>
<proteinExistence type="predicted"/>
<dbReference type="Proteomes" id="UP000324222">
    <property type="component" value="Unassembled WGS sequence"/>
</dbReference>
<sequence>MSRQEPRMPEVKLRLIYGYDRPPRSFSYRDLRGKTLSTTNEAGATVACGTSGVQRELKVGGSLYASSAAATKDLYHTGTGVPLAAS</sequence>
<dbReference type="EMBL" id="VSRR010001305">
    <property type="protein sequence ID" value="MPC24250.1"/>
    <property type="molecule type" value="Genomic_DNA"/>
</dbReference>
<keyword evidence="2" id="KW-1185">Reference proteome</keyword>
<name>A0A5B7DS70_PORTR</name>
<dbReference type="AlphaFoldDB" id="A0A5B7DS70"/>
<organism evidence="1 2">
    <name type="scientific">Portunus trituberculatus</name>
    <name type="common">Swimming crab</name>
    <name type="synonym">Neptunus trituberculatus</name>
    <dbReference type="NCBI Taxonomy" id="210409"/>
    <lineage>
        <taxon>Eukaryota</taxon>
        <taxon>Metazoa</taxon>
        <taxon>Ecdysozoa</taxon>
        <taxon>Arthropoda</taxon>
        <taxon>Crustacea</taxon>
        <taxon>Multicrustacea</taxon>
        <taxon>Malacostraca</taxon>
        <taxon>Eumalacostraca</taxon>
        <taxon>Eucarida</taxon>
        <taxon>Decapoda</taxon>
        <taxon>Pleocyemata</taxon>
        <taxon>Brachyura</taxon>
        <taxon>Eubrachyura</taxon>
        <taxon>Portunoidea</taxon>
        <taxon>Portunidae</taxon>
        <taxon>Portuninae</taxon>
        <taxon>Portunus</taxon>
    </lineage>
</organism>
<reference evidence="1 2" key="1">
    <citation type="submission" date="2019-05" db="EMBL/GenBank/DDBJ databases">
        <title>Another draft genome of Portunus trituberculatus and its Hox gene families provides insights of decapod evolution.</title>
        <authorList>
            <person name="Jeong J.-H."/>
            <person name="Song I."/>
            <person name="Kim S."/>
            <person name="Choi T."/>
            <person name="Kim D."/>
            <person name="Ryu S."/>
            <person name="Kim W."/>
        </authorList>
    </citation>
    <scope>NUCLEOTIDE SEQUENCE [LARGE SCALE GENOMIC DNA]</scope>
    <source>
        <tissue evidence="1">Muscle</tissue>
    </source>
</reference>
<protein>
    <submittedName>
        <fullName evidence="1">Uncharacterized protein</fullName>
    </submittedName>
</protein>